<reference evidence="2" key="1">
    <citation type="journal article" date="2019" name="Int. J. Syst. Evol. Microbiol.">
        <title>The Global Catalogue of Microorganisms (GCM) 10K type strain sequencing project: providing services to taxonomists for standard genome sequencing and annotation.</title>
        <authorList>
            <consortium name="The Broad Institute Genomics Platform"/>
            <consortium name="The Broad Institute Genome Sequencing Center for Infectious Disease"/>
            <person name="Wu L."/>
            <person name="Ma J."/>
        </authorList>
    </citation>
    <scope>NUCLEOTIDE SEQUENCE [LARGE SCALE GENOMIC DNA]</scope>
    <source>
        <strain evidence="2">CCM 8604</strain>
    </source>
</reference>
<proteinExistence type="predicted"/>
<name>A0ABW2Y6C4_9BIFI</name>
<dbReference type="RefSeq" id="WP_377938188.1">
    <property type="nucleotide sequence ID" value="NZ_JBHTHQ010000012.1"/>
</dbReference>
<protein>
    <submittedName>
        <fullName evidence="1">Uncharacterized protein</fullName>
    </submittedName>
</protein>
<accession>A0ABW2Y6C4</accession>
<keyword evidence="2" id="KW-1185">Reference proteome</keyword>
<comment type="caution">
    <text evidence="1">The sequence shown here is derived from an EMBL/GenBank/DDBJ whole genome shotgun (WGS) entry which is preliminary data.</text>
</comment>
<evidence type="ECO:0000313" key="1">
    <source>
        <dbReference type="EMBL" id="MFD0704578.1"/>
    </source>
</evidence>
<gene>
    <name evidence="1" type="ORF">ACFQY8_02275</name>
</gene>
<dbReference type="Proteomes" id="UP001597036">
    <property type="component" value="Unassembled WGS sequence"/>
</dbReference>
<sequence length="111" mass="12565">MKRMVKRIPAVIIAFMALWALSIGFMPNEAQALGGNCTAWLVNGVGYTHGRGNCKALNKDTKAQVTLDISGRPDFHSVWFTRLKYNYDTPQWSAAMNYGWVRGSRIDYGYR</sequence>
<evidence type="ECO:0000313" key="2">
    <source>
        <dbReference type="Proteomes" id="UP001597036"/>
    </source>
</evidence>
<dbReference type="EMBL" id="JBHTHQ010000012">
    <property type="protein sequence ID" value="MFD0704578.1"/>
    <property type="molecule type" value="Genomic_DNA"/>
</dbReference>
<organism evidence="1 2">
    <name type="scientific">Alloscardovia venturai</name>
    <dbReference type="NCBI Taxonomy" id="1769421"/>
    <lineage>
        <taxon>Bacteria</taxon>
        <taxon>Bacillati</taxon>
        <taxon>Actinomycetota</taxon>
        <taxon>Actinomycetes</taxon>
        <taxon>Bifidobacteriales</taxon>
        <taxon>Bifidobacteriaceae</taxon>
        <taxon>Alloscardovia</taxon>
    </lineage>
</organism>